<keyword evidence="4" id="KW-0963">Cytoplasm</keyword>
<dbReference type="InterPro" id="IPR038416">
    <property type="entry name" value="Ribosom_S30AE_C_sf"/>
</dbReference>
<dbReference type="InterPro" id="IPR032528">
    <property type="entry name" value="Ribosom_S30AE_C"/>
</dbReference>
<proteinExistence type="inferred from homology"/>
<reference evidence="7 8" key="1">
    <citation type="submission" date="2016-07" db="EMBL/GenBank/DDBJ databases">
        <authorList>
            <person name="Lefevre C.T."/>
        </authorList>
    </citation>
    <scope>NUCLEOTIDE SEQUENCE [LARGE SCALE GENOMIC DNA]</scope>
    <source>
        <strain evidence="7">PR1</strain>
    </source>
</reference>
<evidence type="ECO:0000256" key="5">
    <source>
        <dbReference type="SAM" id="Coils"/>
    </source>
</evidence>
<evidence type="ECO:0000256" key="1">
    <source>
        <dbReference type="ARBA" id="ARBA00022845"/>
    </source>
</evidence>
<dbReference type="InterPro" id="IPR050574">
    <property type="entry name" value="HPF/YfiA_ribosome-assoc"/>
</dbReference>
<dbReference type="OrthoDB" id="9794975at2"/>
<dbReference type="GO" id="GO:0045900">
    <property type="term" value="P:negative regulation of translational elongation"/>
    <property type="evidence" value="ECO:0007669"/>
    <property type="project" value="TreeGrafter"/>
</dbReference>
<keyword evidence="1 4" id="KW-0810">Translation regulation</keyword>
<dbReference type="Proteomes" id="UP000231658">
    <property type="component" value="Unassembled WGS sequence"/>
</dbReference>
<dbReference type="HAMAP" id="MF_00839">
    <property type="entry name" value="HPF"/>
    <property type="match status" value="1"/>
</dbReference>
<dbReference type="InterPro" id="IPR036567">
    <property type="entry name" value="RHF-like"/>
</dbReference>
<organism evidence="7 8">
    <name type="scientific">Candidatus Terasakiella magnetica</name>
    <dbReference type="NCBI Taxonomy" id="1867952"/>
    <lineage>
        <taxon>Bacteria</taxon>
        <taxon>Pseudomonadati</taxon>
        <taxon>Pseudomonadota</taxon>
        <taxon>Alphaproteobacteria</taxon>
        <taxon>Rhodospirillales</taxon>
        <taxon>Terasakiellaceae</taxon>
        <taxon>Terasakiella</taxon>
    </lineage>
</organism>
<evidence type="ECO:0000259" key="6">
    <source>
        <dbReference type="Pfam" id="PF16321"/>
    </source>
</evidence>
<keyword evidence="5" id="KW-0175">Coiled coil</keyword>
<gene>
    <name evidence="4" type="primary">hpf</name>
    <name evidence="7" type="ORF">MTBPR1_100084</name>
</gene>
<comment type="similarity">
    <text evidence="4">Belongs to the HPF/YfiA ribosome-associated protein family. Long HPF subfamily.</text>
</comment>
<evidence type="ECO:0000256" key="4">
    <source>
        <dbReference type="HAMAP-Rule" id="MF_00839"/>
    </source>
</evidence>
<comment type="subunit">
    <text evidence="2">Associates exclusively with 100S ribosomes, which are dimers of 70S ribosomes.</text>
</comment>
<dbReference type="PANTHER" id="PTHR33231:SF1">
    <property type="entry name" value="30S RIBOSOMAL PROTEIN"/>
    <property type="match status" value="1"/>
</dbReference>
<evidence type="ECO:0000256" key="2">
    <source>
        <dbReference type="ARBA" id="ARBA00038695"/>
    </source>
</evidence>
<dbReference type="AlphaFoldDB" id="A0A1C3RDS3"/>
<dbReference type="InterPro" id="IPR034694">
    <property type="entry name" value="HPF_long/plastid"/>
</dbReference>
<dbReference type="CDD" id="cd00552">
    <property type="entry name" value="RaiA"/>
    <property type="match status" value="1"/>
</dbReference>
<dbReference type="Pfam" id="PF16321">
    <property type="entry name" value="Ribosom_S30AE_C"/>
    <property type="match status" value="1"/>
</dbReference>
<feature type="coiled-coil region" evidence="5">
    <location>
        <begin position="73"/>
        <end position="100"/>
    </location>
</feature>
<dbReference type="GO" id="GO:0043024">
    <property type="term" value="F:ribosomal small subunit binding"/>
    <property type="evidence" value="ECO:0007669"/>
    <property type="project" value="TreeGrafter"/>
</dbReference>
<dbReference type="Gene3D" id="3.30.505.50">
    <property type="entry name" value="Sigma 54 modulation/S30EA ribosomal protein, C-terminal domain"/>
    <property type="match status" value="1"/>
</dbReference>
<dbReference type="Pfam" id="PF02482">
    <property type="entry name" value="Ribosomal_S30AE"/>
    <property type="match status" value="1"/>
</dbReference>
<sequence>MRIAVQGKQMDVGDSLRTHIEDTLKTNTEKYFDKAVEGTATVSKDKHLFKSDITVHVGKEIHVQGRGTAGDAYAAVDESIERISKQLRRHKRRLRDHHREQDRAAVETVPYTVFDGHDEPVEEAAGPAIVAEVDKKIHKLAVADAVMRMDLADLPVLVFRNSANGNVNVVYRRDDGNIGWIDPTGA</sequence>
<dbReference type="GO" id="GO:0022627">
    <property type="term" value="C:cytosolic small ribosomal subunit"/>
    <property type="evidence" value="ECO:0007669"/>
    <property type="project" value="TreeGrafter"/>
</dbReference>
<dbReference type="PANTHER" id="PTHR33231">
    <property type="entry name" value="30S RIBOSOMAL PROTEIN"/>
    <property type="match status" value="1"/>
</dbReference>
<keyword evidence="8" id="KW-1185">Reference proteome</keyword>
<dbReference type="NCBIfam" id="TIGR00741">
    <property type="entry name" value="yfiA"/>
    <property type="match status" value="1"/>
</dbReference>
<accession>A0A1C3RDS3</accession>
<name>A0A1C3RDS3_9PROT</name>
<feature type="domain" description="Sigma 54 modulation/S30EA ribosomal protein C-terminal" evidence="6">
    <location>
        <begin position="127"/>
        <end position="179"/>
    </location>
</feature>
<comment type="subcellular location">
    <subcellularLocation>
        <location evidence="4">Cytoplasm</location>
    </subcellularLocation>
</comment>
<dbReference type="STRING" id="1867952.MTBPR1_100084"/>
<evidence type="ECO:0000313" key="8">
    <source>
        <dbReference type="Proteomes" id="UP000231658"/>
    </source>
</evidence>
<comment type="subunit">
    <text evidence="4">Interacts with 100S ribosomes.</text>
</comment>
<protein>
    <recommendedName>
        <fullName evidence="3 4">Ribosome hibernation promoting factor</fullName>
        <shortName evidence="4">HPF</shortName>
    </recommendedName>
</protein>
<dbReference type="EMBL" id="FLYE01000002">
    <property type="protein sequence ID" value="SCA55443.1"/>
    <property type="molecule type" value="Genomic_DNA"/>
</dbReference>
<evidence type="ECO:0000256" key="3">
    <source>
        <dbReference type="ARBA" id="ARBA00041148"/>
    </source>
</evidence>
<dbReference type="Gene3D" id="3.30.160.100">
    <property type="entry name" value="Ribosome hibernation promotion factor-like"/>
    <property type="match status" value="1"/>
</dbReference>
<evidence type="ECO:0000313" key="7">
    <source>
        <dbReference type="EMBL" id="SCA55443.1"/>
    </source>
</evidence>
<comment type="function">
    <text evidence="4">Required for dimerization of active 70S ribosomes into 100S ribosomes in stationary phase; 100S ribosomes are translationally inactive and sometimes present during exponential growth.</text>
</comment>
<dbReference type="SUPFAM" id="SSF69754">
    <property type="entry name" value="Ribosome binding protein Y (YfiA homologue)"/>
    <property type="match status" value="1"/>
</dbReference>
<dbReference type="InterPro" id="IPR003489">
    <property type="entry name" value="RHF/RaiA"/>
</dbReference>